<sequence>MNMLGLYVLLVATCATVATENVRWEAFQGYFTDTMHASEIEVNNVLKSPNFYKNLPPIISVPKRSERTLKDGEIPQYAIDYAPLVHLYSEERYMPYDIAEFVKNFHATYPNRTKVKDTPDELKITDLPKLPRSPDIYLTSNSDFDKDPEWITGVHNVPSLIDGKIDKAPATLIVVDKGNGWVDAFWFYFYSFNLGPFVMGSGPYGNHVGDWEHSLVRFYKGEPKIVWISAHGGGGAYFYRNLEKYKLDRRHPIIFSARGTHANYVSVGQHPHDLPYEILCDFTDRGPLWNPTKNYLAYTYDGKHVFPQTNRSGTPTDGRELSYGNWLSFEGHWGDKQLSSKDPRQRFSFVAGHKYIDGPSGPLSKNLIRLNPCERHKWWNFWNGCNVRRNIKWGLGIESEGYNCGNIFNWVRPQWLREMFQKITWGGGMCFAVDLIFG</sequence>
<evidence type="ECO:0000313" key="2">
    <source>
        <dbReference type="EMBL" id="CCE81822.1"/>
    </source>
</evidence>
<dbReference type="HOGENOM" id="CLU_024079_2_0_1"/>
<dbReference type="STRING" id="559304.G8YF73"/>
<dbReference type="EMBL" id="FO082051">
    <property type="protein sequence ID" value="CCE81822.1"/>
    <property type="molecule type" value="Genomic_DNA"/>
</dbReference>
<dbReference type="Proteomes" id="UP000005222">
    <property type="component" value="Chromosome I"/>
</dbReference>
<dbReference type="GO" id="GO:0006623">
    <property type="term" value="P:protein targeting to vacuole"/>
    <property type="evidence" value="ECO:0007669"/>
    <property type="project" value="TreeGrafter"/>
</dbReference>
<feature type="chain" id="PRO_5003519091" evidence="1">
    <location>
        <begin position="20"/>
        <end position="438"/>
    </location>
</feature>
<accession>G8YF73</accession>
<evidence type="ECO:0000313" key="3">
    <source>
        <dbReference type="Proteomes" id="UP000005222"/>
    </source>
</evidence>
<feature type="signal peptide" evidence="1">
    <location>
        <begin position="1"/>
        <end position="19"/>
    </location>
</feature>
<dbReference type="GO" id="GO:0000329">
    <property type="term" value="C:fungal-type vacuole membrane"/>
    <property type="evidence" value="ECO:0007669"/>
    <property type="project" value="TreeGrafter"/>
</dbReference>
<protein>
    <submittedName>
        <fullName evidence="2">Piso0_002497 protein</fullName>
    </submittedName>
</protein>
<dbReference type="InterPro" id="IPR009291">
    <property type="entry name" value="Vps62"/>
</dbReference>
<name>G8YF73_PICSO</name>
<dbReference type="AlphaFoldDB" id="G8YF73"/>
<proteinExistence type="predicted"/>
<reference evidence="2 3" key="1">
    <citation type="journal article" date="2012" name="G3 (Bethesda)">
        <title>Pichia sorbitophila, an interspecies yeast hybrid reveals early steps of genome resolution following polyploidization.</title>
        <authorList>
            <person name="Leh Louis V."/>
            <person name="Despons L."/>
            <person name="Friedrich A."/>
            <person name="Martin T."/>
            <person name="Durrens P."/>
            <person name="Casaregola S."/>
            <person name="Neuveglise C."/>
            <person name="Fairhead C."/>
            <person name="Marck C."/>
            <person name="Cruz J.A."/>
            <person name="Straub M.L."/>
            <person name="Kugler V."/>
            <person name="Sacerdot C."/>
            <person name="Uzunov Z."/>
            <person name="Thierry A."/>
            <person name="Weiss S."/>
            <person name="Bleykasten C."/>
            <person name="De Montigny J."/>
            <person name="Jacques N."/>
            <person name="Jung P."/>
            <person name="Lemaire M."/>
            <person name="Mallet S."/>
            <person name="Morel G."/>
            <person name="Richard G.F."/>
            <person name="Sarkar A."/>
            <person name="Savel G."/>
            <person name="Schacherer J."/>
            <person name="Seret M.L."/>
            <person name="Talla E."/>
            <person name="Samson G."/>
            <person name="Jubin C."/>
            <person name="Poulain J."/>
            <person name="Vacherie B."/>
            <person name="Barbe V."/>
            <person name="Pelletier E."/>
            <person name="Sherman D.J."/>
            <person name="Westhof E."/>
            <person name="Weissenbach J."/>
            <person name="Baret P.V."/>
            <person name="Wincker P."/>
            <person name="Gaillardin C."/>
            <person name="Dujon B."/>
            <person name="Souciet J.L."/>
        </authorList>
    </citation>
    <scope>NUCLEOTIDE SEQUENCE [LARGE SCALE GENOMIC DNA]</scope>
    <source>
        <strain evidence="3">ATCC MYA-4447 / BCRC 22081 / CBS 7064 / NBRC 10061 / NRRL Y-12695</strain>
    </source>
</reference>
<gene>
    <name evidence="2" type="primary">Piso0_002497</name>
    <name evidence="2" type="ORF">GNLVRS01_PISO0I11448g</name>
</gene>
<dbReference type="InParanoid" id="G8YF73"/>
<dbReference type="eggNOG" id="ENOG502RJPB">
    <property type="taxonomic scope" value="Eukaryota"/>
</dbReference>
<dbReference type="PANTHER" id="PTHR48220">
    <property type="match status" value="1"/>
</dbReference>
<keyword evidence="1" id="KW-0732">Signal</keyword>
<keyword evidence="3" id="KW-1185">Reference proteome</keyword>
<dbReference type="InterPro" id="IPR053102">
    <property type="entry name" value="VPS_Associated"/>
</dbReference>
<dbReference type="FunCoup" id="G8YF73">
    <property type="interactions" value="49"/>
</dbReference>
<dbReference type="Pfam" id="PF06101">
    <property type="entry name" value="Vps62"/>
    <property type="match status" value="1"/>
</dbReference>
<evidence type="ECO:0000256" key="1">
    <source>
        <dbReference type="SAM" id="SignalP"/>
    </source>
</evidence>
<dbReference type="PANTHER" id="PTHR48220:SF1">
    <property type="entry name" value="VACUOLAR PROTEIN SORTING-ASSOCIATED PROTEIN 62-RELATED"/>
    <property type="match status" value="1"/>
</dbReference>
<dbReference type="OrthoDB" id="188042at2759"/>
<organism evidence="2 3">
    <name type="scientific">Pichia sorbitophila (strain ATCC MYA-4447 / BCRC 22081 / CBS 7064 / NBRC 10061 / NRRL Y-12695)</name>
    <name type="common">Hybrid yeast</name>
    <dbReference type="NCBI Taxonomy" id="559304"/>
    <lineage>
        <taxon>Eukaryota</taxon>
        <taxon>Fungi</taxon>
        <taxon>Dikarya</taxon>
        <taxon>Ascomycota</taxon>
        <taxon>Saccharomycotina</taxon>
        <taxon>Pichiomycetes</taxon>
        <taxon>Debaryomycetaceae</taxon>
        <taxon>Millerozyma</taxon>
    </lineage>
</organism>
<dbReference type="OMA" id="LFGQAKF"/>